<dbReference type="RefSeq" id="WP_049698810.1">
    <property type="nucleotide sequence ID" value="NZ_LDTZ01000016.1"/>
</dbReference>
<proteinExistence type="predicted"/>
<accession>A0ABR5ICR7</accession>
<dbReference type="Proteomes" id="UP000037247">
    <property type="component" value="Unassembled WGS sequence"/>
</dbReference>
<dbReference type="Gene3D" id="3.30.1540.10">
    <property type="entry name" value="formyl-coa transferase, domain 3"/>
    <property type="match status" value="1"/>
</dbReference>
<evidence type="ECO:0000256" key="1">
    <source>
        <dbReference type="SAM" id="MobiDB-lite"/>
    </source>
</evidence>
<gene>
    <name evidence="2" type="ORF">ABW18_09815</name>
</gene>
<feature type="compositionally biased region" description="Low complexity" evidence="1">
    <location>
        <begin position="9"/>
        <end position="29"/>
    </location>
</feature>
<evidence type="ECO:0000313" key="2">
    <source>
        <dbReference type="EMBL" id="KNA91486.1"/>
    </source>
</evidence>
<reference evidence="2 3" key="1">
    <citation type="submission" date="2015-05" db="EMBL/GenBank/DDBJ databases">
        <title>Draft genome sequence of the bacterium Gordonia jacobaea a new member of the Gordonia genus.</title>
        <authorList>
            <person name="Jimenez-Galisteo G."/>
            <person name="Dominguez A."/>
            <person name="Munoz E."/>
            <person name="Vinas M."/>
        </authorList>
    </citation>
    <scope>NUCLEOTIDE SEQUENCE [LARGE SCALE GENOMIC DNA]</scope>
    <source>
        <strain evidence="3">mv1</strain>
    </source>
</reference>
<keyword evidence="3" id="KW-1185">Reference proteome</keyword>
<comment type="caution">
    <text evidence="2">The sequence shown here is derived from an EMBL/GenBank/DDBJ whole genome shotgun (WGS) entry which is preliminary data.</text>
</comment>
<evidence type="ECO:0000313" key="3">
    <source>
        <dbReference type="Proteomes" id="UP000037247"/>
    </source>
</evidence>
<organism evidence="2 3">
    <name type="scientific">Gordonia jacobaea</name>
    <dbReference type="NCBI Taxonomy" id="122202"/>
    <lineage>
        <taxon>Bacteria</taxon>
        <taxon>Bacillati</taxon>
        <taxon>Actinomycetota</taxon>
        <taxon>Actinomycetes</taxon>
        <taxon>Mycobacteriales</taxon>
        <taxon>Gordoniaceae</taxon>
        <taxon>Gordonia</taxon>
    </lineage>
</organism>
<dbReference type="PANTHER" id="PTHR48228:SF5">
    <property type="entry name" value="ALPHA-METHYLACYL-COA RACEMASE"/>
    <property type="match status" value="1"/>
</dbReference>
<protein>
    <submittedName>
        <fullName evidence="2">Carnitine dehydratase</fullName>
    </submittedName>
</protein>
<sequence>MNAPSTPDAAGRPASASAGAQNAGASSKSVGTGGPLNGVRVVEFAGIGPGPHAAMMLADLGADVIRIQRPGQLPDPARNADALLRGRRVVEANLKDPADREEILRLIGKADVLLEGFRPGVMERLGFGPSDLESVNERLVYGRMTGWGQEGPRATQAGHDINYISLTGMLHAIGRAGERPVPPMNLVGDFGGGSMFLVMGVLAALVERASSGHGQVVDAAMVDGASVLGQMIWAFRGTGLWSDEQGTNMLDTGAPYYEVYETSDGKYMAAGAIEPQFYAEMLRGLGLTDADLPGQNDVANWPKLRQIFTETFASRTRDEWAKIFDGTDACVSPVLTFAEAPDDPHMAARANLVEIDGVRQAQVAPRFSRTAPSTPRGPDREAVDAAAVWTD</sequence>
<dbReference type="Gene3D" id="3.40.50.10540">
    <property type="entry name" value="Crotonobetainyl-coa:carnitine coa-transferase, domain 1"/>
    <property type="match status" value="1"/>
</dbReference>
<dbReference type="InterPro" id="IPR050509">
    <property type="entry name" value="CoA-transferase_III"/>
</dbReference>
<dbReference type="PANTHER" id="PTHR48228">
    <property type="entry name" value="SUCCINYL-COA--D-CITRAMALATE COA-TRANSFERASE"/>
    <property type="match status" value="1"/>
</dbReference>
<dbReference type="InterPro" id="IPR003673">
    <property type="entry name" value="CoA-Trfase_fam_III"/>
</dbReference>
<feature type="region of interest" description="Disordered" evidence="1">
    <location>
        <begin position="1"/>
        <end position="32"/>
    </location>
</feature>
<name>A0ABR5ICR7_9ACTN</name>
<dbReference type="InterPro" id="IPR044855">
    <property type="entry name" value="CoA-Trfase_III_dom3_sf"/>
</dbReference>
<dbReference type="InterPro" id="IPR023606">
    <property type="entry name" value="CoA-Trfase_III_dom_1_sf"/>
</dbReference>
<dbReference type="EMBL" id="LDTZ01000016">
    <property type="protein sequence ID" value="KNA91486.1"/>
    <property type="molecule type" value="Genomic_DNA"/>
</dbReference>
<feature type="region of interest" description="Disordered" evidence="1">
    <location>
        <begin position="367"/>
        <end position="391"/>
    </location>
</feature>
<dbReference type="SUPFAM" id="SSF89796">
    <property type="entry name" value="CoA-transferase family III (CaiB/BaiF)"/>
    <property type="match status" value="1"/>
</dbReference>
<dbReference type="Pfam" id="PF02515">
    <property type="entry name" value="CoA_transf_3"/>
    <property type="match status" value="1"/>
</dbReference>